<comment type="caution">
    <text evidence="1">The sequence shown here is derived from an EMBL/GenBank/DDBJ whole genome shotgun (WGS) entry which is preliminary data.</text>
</comment>
<reference evidence="2" key="1">
    <citation type="journal article" date="2018" name="Gigascience">
        <title>Genome assembly of the Pink Ipe (Handroanthus impetiginosus, Bignoniaceae), a highly valued, ecologically keystone Neotropical timber forest tree.</title>
        <authorList>
            <person name="Silva-Junior O.B."/>
            <person name="Grattapaglia D."/>
            <person name="Novaes E."/>
            <person name="Collevatti R.G."/>
        </authorList>
    </citation>
    <scope>NUCLEOTIDE SEQUENCE [LARGE SCALE GENOMIC DNA]</scope>
    <source>
        <strain evidence="2">cv. UFG-1</strain>
    </source>
</reference>
<dbReference type="Proteomes" id="UP000231279">
    <property type="component" value="Unassembled WGS sequence"/>
</dbReference>
<sequence length="83" mass="10045">MKQSLTAKRTANLTSIAWKPLTCTFNIRPHRRRRIISSSFDLIKKKIINTIYIKLYKWATFKQLQGLWQLLIEQTKIRRKRSR</sequence>
<dbReference type="AlphaFoldDB" id="A0A2G9I8C1"/>
<keyword evidence="2" id="KW-1185">Reference proteome</keyword>
<protein>
    <submittedName>
        <fullName evidence="1">Uncharacterized protein</fullName>
    </submittedName>
</protein>
<organism evidence="1 2">
    <name type="scientific">Handroanthus impetiginosus</name>
    <dbReference type="NCBI Taxonomy" id="429701"/>
    <lineage>
        <taxon>Eukaryota</taxon>
        <taxon>Viridiplantae</taxon>
        <taxon>Streptophyta</taxon>
        <taxon>Embryophyta</taxon>
        <taxon>Tracheophyta</taxon>
        <taxon>Spermatophyta</taxon>
        <taxon>Magnoliopsida</taxon>
        <taxon>eudicotyledons</taxon>
        <taxon>Gunneridae</taxon>
        <taxon>Pentapetalae</taxon>
        <taxon>asterids</taxon>
        <taxon>lamiids</taxon>
        <taxon>Lamiales</taxon>
        <taxon>Bignoniaceae</taxon>
        <taxon>Crescentiina</taxon>
        <taxon>Tabebuia alliance</taxon>
        <taxon>Handroanthus</taxon>
    </lineage>
</organism>
<gene>
    <name evidence="1" type="ORF">CDL12_01270</name>
</gene>
<dbReference type="EMBL" id="NKXS01000159">
    <property type="protein sequence ID" value="PIN25991.1"/>
    <property type="molecule type" value="Genomic_DNA"/>
</dbReference>
<proteinExistence type="predicted"/>
<name>A0A2G9I8C1_9LAMI</name>
<evidence type="ECO:0000313" key="1">
    <source>
        <dbReference type="EMBL" id="PIN25991.1"/>
    </source>
</evidence>
<evidence type="ECO:0000313" key="2">
    <source>
        <dbReference type="Proteomes" id="UP000231279"/>
    </source>
</evidence>
<accession>A0A2G9I8C1</accession>